<protein>
    <recommendedName>
        <fullName evidence="1">HTH cro/C1-type domain-containing protein</fullName>
    </recommendedName>
</protein>
<organism evidence="2 3">
    <name type="scientific">Ligilactobacillus ruminis</name>
    <dbReference type="NCBI Taxonomy" id="1623"/>
    <lineage>
        <taxon>Bacteria</taxon>
        <taxon>Bacillati</taxon>
        <taxon>Bacillota</taxon>
        <taxon>Bacilli</taxon>
        <taxon>Lactobacillales</taxon>
        <taxon>Lactobacillaceae</taxon>
        <taxon>Ligilactobacillus</taxon>
    </lineage>
</organism>
<dbReference type="Gene3D" id="1.10.260.40">
    <property type="entry name" value="lambda repressor-like DNA-binding domains"/>
    <property type="match status" value="1"/>
</dbReference>
<reference evidence="2 3" key="1">
    <citation type="journal article" date="2015" name="BMC Microbiol.">
        <title>Lactobacillus ruminis strains cluster according to their mammalian gut source.</title>
        <authorList>
            <person name="O' Donnell M.M."/>
            <person name="Harris H.M."/>
            <person name="Lynch D.B."/>
            <person name="Ross R.P."/>
            <person name="O'Toole P.W."/>
        </authorList>
    </citation>
    <scope>NUCLEOTIDE SEQUENCE [LARGE SCALE GENOMIC DNA]</scope>
    <source>
        <strain evidence="2 3">ATCC 27780</strain>
    </source>
</reference>
<evidence type="ECO:0000259" key="1">
    <source>
        <dbReference type="PROSITE" id="PS50943"/>
    </source>
</evidence>
<dbReference type="AlphaFoldDB" id="A0A837IP73"/>
<evidence type="ECO:0000313" key="2">
    <source>
        <dbReference type="EMBL" id="KLA45608.1"/>
    </source>
</evidence>
<dbReference type="PROSITE" id="PS50943">
    <property type="entry name" value="HTH_CROC1"/>
    <property type="match status" value="1"/>
</dbReference>
<name>A0A837IP73_9LACO</name>
<sequence length="140" mass="16573">MEEDMLPAKGCLETKAFIEEMAQAEHKLMKRAFERERRIVQLNQADRFARRFGKKEAYRFEEIEVKSTAFYKENNLKIDFQLAVHQLRKDQKMSQKQFAEAVGMKVSRLKRIEKGEVLPQMNEIITLATIFDKAISFRLQ</sequence>
<dbReference type="Pfam" id="PF01381">
    <property type="entry name" value="HTH_3"/>
    <property type="match status" value="1"/>
</dbReference>
<proteinExistence type="predicted"/>
<dbReference type="EMBL" id="JHAJ01000103">
    <property type="protein sequence ID" value="KLA45608.1"/>
    <property type="molecule type" value="Genomic_DNA"/>
</dbReference>
<dbReference type="CDD" id="cd00093">
    <property type="entry name" value="HTH_XRE"/>
    <property type="match status" value="1"/>
</dbReference>
<gene>
    <name evidence="2" type="ORF">LRB_1433</name>
</gene>
<dbReference type="SMART" id="SM00530">
    <property type="entry name" value="HTH_XRE"/>
    <property type="match status" value="1"/>
</dbReference>
<dbReference type="GO" id="GO:0003677">
    <property type="term" value="F:DNA binding"/>
    <property type="evidence" value="ECO:0007669"/>
    <property type="project" value="InterPro"/>
</dbReference>
<dbReference type="InterPro" id="IPR001387">
    <property type="entry name" value="Cro/C1-type_HTH"/>
</dbReference>
<evidence type="ECO:0000313" key="3">
    <source>
        <dbReference type="Proteomes" id="UP000035618"/>
    </source>
</evidence>
<dbReference type="SUPFAM" id="SSF47413">
    <property type="entry name" value="lambda repressor-like DNA-binding domains"/>
    <property type="match status" value="1"/>
</dbReference>
<dbReference type="Proteomes" id="UP000035618">
    <property type="component" value="Unassembled WGS sequence"/>
</dbReference>
<accession>A0A837IP73</accession>
<comment type="caution">
    <text evidence="2">The sequence shown here is derived from an EMBL/GenBank/DDBJ whole genome shotgun (WGS) entry which is preliminary data.</text>
</comment>
<dbReference type="RefSeq" id="WP_225354936.1">
    <property type="nucleotide sequence ID" value="NZ_JADYTQ010000005.1"/>
</dbReference>
<feature type="domain" description="HTH cro/C1-type" evidence="1">
    <location>
        <begin position="84"/>
        <end position="138"/>
    </location>
</feature>
<dbReference type="InterPro" id="IPR010982">
    <property type="entry name" value="Lambda_DNA-bd_dom_sf"/>
</dbReference>